<organism evidence="9 10">
    <name type="scientific">Fusarium vanettenii (strain ATCC MYA-4622 / CBS 123669 / FGSC 9596 / NRRL 45880 / 77-13-4)</name>
    <name type="common">Fusarium solani subsp. pisi</name>
    <dbReference type="NCBI Taxonomy" id="660122"/>
    <lineage>
        <taxon>Eukaryota</taxon>
        <taxon>Fungi</taxon>
        <taxon>Dikarya</taxon>
        <taxon>Ascomycota</taxon>
        <taxon>Pezizomycotina</taxon>
        <taxon>Sordariomycetes</taxon>
        <taxon>Hypocreomycetidae</taxon>
        <taxon>Hypocreales</taxon>
        <taxon>Nectriaceae</taxon>
        <taxon>Fusarium</taxon>
        <taxon>Fusarium solani species complex</taxon>
        <taxon>Fusarium vanettenii</taxon>
    </lineage>
</organism>
<evidence type="ECO:0000256" key="3">
    <source>
        <dbReference type="ARBA" id="ARBA00022723"/>
    </source>
</evidence>
<evidence type="ECO:0000256" key="5">
    <source>
        <dbReference type="ARBA" id="ARBA00023002"/>
    </source>
</evidence>
<protein>
    <recommendedName>
        <fullName evidence="11">Enoyl reductase (ER) domain-containing protein</fullName>
    </recommendedName>
</protein>
<keyword evidence="4 6" id="KW-0862">Zinc</keyword>
<dbReference type="PANTHER" id="PTHR43350">
    <property type="entry name" value="NAD-DEPENDENT ALCOHOL DEHYDROGENASE"/>
    <property type="match status" value="1"/>
</dbReference>
<evidence type="ECO:0000259" key="7">
    <source>
        <dbReference type="Pfam" id="PF00107"/>
    </source>
</evidence>
<comment type="cofactor">
    <cofactor evidence="1 6">
        <name>Zn(2+)</name>
        <dbReference type="ChEBI" id="CHEBI:29105"/>
    </cofactor>
</comment>
<dbReference type="GeneID" id="9669389"/>
<dbReference type="Pfam" id="PF00107">
    <property type="entry name" value="ADH_zinc_N"/>
    <property type="match status" value="1"/>
</dbReference>
<dbReference type="eggNOG" id="KOG0022">
    <property type="taxonomic scope" value="Eukaryota"/>
</dbReference>
<sequence length="374" mass="39585">MAADHNTVTRAVVCRGPLSEGKWAIELLTLQPLKETDLKVKVLSVGLCHTDLTIGSTPQELGAYPGVLGHEGCGIVLDIGSKVTAAKVGDRVLLSFRSCKSCTFCNKGEPSYCSTFTPLNMGLGSHPRTFATDKEGLPVKGFFFGQSSFCEITTVSETSVVNVSDHVQTDDDLKLLSPLGCGLQTGAGAIMKLQDLNEDDSVAIVGLGAASKIRGIKTVIAIDRVQSRLDLAKHFGATHTLDSSRLGNELVPAVQGLTEGLGASVSVDATGNLNVIKQGIVATRNLGKVCMLGVTPPGTTLDIDSTSFLGSGKQLFGSVEGGVIPTEFIPSLIQWHRQGILPIERIVKFYPAESFAQALSDMRSGDVVKPVLYW</sequence>
<proteinExistence type="inferred from homology"/>
<dbReference type="Pfam" id="PF08240">
    <property type="entry name" value="ADH_N"/>
    <property type="match status" value="1"/>
</dbReference>
<dbReference type="InterPro" id="IPR036291">
    <property type="entry name" value="NAD(P)-bd_dom_sf"/>
</dbReference>
<feature type="domain" description="Alcohol dehydrogenase-like N-terminal" evidence="8">
    <location>
        <begin position="35"/>
        <end position="163"/>
    </location>
</feature>
<evidence type="ECO:0000313" key="10">
    <source>
        <dbReference type="Proteomes" id="UP000005206"/>
    </source>
</evidence>
<evidence type="ECO:0000256" key="2">
    <source>
        <dbReference type="ARBA" id="ARBA00008072"/>
    </source>
</evidence>
<dbReference type="HOGENOM" id="CLU_026673_14_1_1"/>
<keyword evidence="10" id="KW-1185">Reference proteome</keyword>
<dbReference type="Gene3D" id="3.40.50.720">
    <property type="entry name" value="NAD(P)-binding Rossmann-like Domain"/>
    <property type="match status" value="1"/>
</dbReference>
<evidence type="ECO:0000256" key="6">
    <source>
        <dbReference type="RuleBase" id="RU361277"/>
    </source>
</evidence>
<dbReference type="InterPro" id="IPR011032">
    <property type="entry name" value="GroES-like_sf"/>
</dbReference>
<keyword evidence="3 6" id="KW-0479">Metal-binding</keyword>
<dbReference type="RefSeq" id="XP_003042284.1">
    <property type="nucleotide sequence ID" value="XM_003042238.1"/>
</dbReference>
<name>C7ZHT7_FUSV7</name>
<dbReference type="PROSITE" id="PS00059">
    <property type="entry name" value="ADH_ZINC"/>
    <property type="match status" value="1"/>
</dbReference>
<dbReference type="Gene3D" id="3.90.180.10">
    <property type="entry name" value="Medium-chain alcohol dehydrogenases, catalytic domain"/>
    <property type="match status" value="1"/>
</dbReference>
<dbReference type="InParanoid" id="C7ZHT7"/>
<dbReference type="VEuPathDB" id="FungiDB:NECHADRAFT_42374"/>
<dbReference type="AlphaFoldDB" id="C7ZHT7"/>
<dbReference type="OrthoDB" id="1560166at2759"/>
<evidence type="ECO:0000259" key="8">
    <source>
        <dbReference type="Pfam" id="PF08240"/>
    </source>
</evidence>
<feature type="domain" description="Alcohol dehydrogenase-like C-terminal" evidence="7">
    <location>
        <begin position="209"/>
        <end position="333"/>
    </location>
</feature>
<dbReference type="GO" id="GO:0016491">
    <property type="term" value="F:oxidoreductase activity"/>
    <property type="evidence" value="ECO:0007669"/>
    <property type="project" value="UniProtKB-KW"/>
</dbReference>
<keyword evidence="5" id="KW-0560">Oxidoreductase</keyword>
<dbReference type="SUPFAM" id="SSF50129">
    <property type="entry name" value="GroES-like"/>
    <property type="match status" value="1"/>
</dbReference>
<dbReference type="EMBL" id="GG698928">
    <property type="protein sequence ID" value="EEU36571.1"/>
    <property type="molecule type" value="Genomic_DNA"/>
</dbReference>
<evidence type="ECO:0008006" key="11">
    <source>
        <dbReference type="Google" id="ProtNLM"/>
    </source>
</evidence>
<dbReference type="CDD" id="cd08278">
    <property type="entry name" value="benzyl_alcohol_DH"/>
    <property type="match status" value="1"/>
</dbReference>
<dbReference type="KEGG" id="nhe:NECHADRAFT_42374"/>
<dbReference type="STRING" id="660122.C7ZHT7"/>
<dbReference type="SUPFAM" id="SSF51735">
    <property type="entry name" value="NAD(P)-binding Rossmann-fold domains"/>
    <property type="match status" value="1"/>
</dbReference>
<evidence type="ECO:0000256" key="4">
    <source>
        <dbReference type="ARBA" id="ARBA00022833"/>
    </source>
</evidence>
<dbReference type="OMA" id="INFMGEP"/>
<gene>
    <name evidence="9" type="ORF">NECHADRAFT_42374</name>
</gene>
<comment type="similarity">
    <text evidence="2 6">Belongs to the zinc-containing alcohol dehydrogenase family.</text>
</comment>
<dbReference type="PANTHER" id="PTHR43350:SF2">
    <property type="entry name" value="GROES-LIKE ZINC-BINDING ALCOHOL DEHYDROGENASE FAMILY PROTEIN"/>
    <property type="match status" value="1"/>
</dbReference>
<dbReference type="Proteomes" id="UP000005206">
    <property type="component" value="Chromosome 6"/>
</dbReference>
<dbReference type="GO" id="GO:0008270">
    <property type="term" value="F:zinc ion binding"/>
    <property type="evidence" value="ECO:0007669"/>
    <property type="project" value="InterPro"/>
</dbReference>
<evidence type="ECO:0000313" key="9">
    <source>
        <dbReference type="EMBL" id="EEU36571.1"/>
    </source>
</evidence>
<dbReference type="InterPro" id="IPR013149">
    <property type="entry name" value="ADH-like_C"/>
</dbReference>
<evidence type="ECO:0000256" key="1">
    <source>
        <dbReference type="ARBA" id="ARBA00001947"/>
    </source>
</evidence>
<reference evidence="9 10" key="1">
    <citation type="journal article" date="2009" name="PLoS Genet.">
        <title>The genome of Nectria haematococca: contribution of supernumerary chromosomes to gene expansion.</title>
        <authorList>
            <person name="Coleman J.J."/>
            <person name="Rounsley S.D."/>
            <person name="Rodriguez-Carres M."/>
            <person name="Kuo A."/>
            <person name="Wasmann C.C."/>
            <person name="Grimwood J."/>
            <person name="Schmutz J."/>
            <person name="Taga M."/>
            <person name="White G.J."/>
            <person name="Zhou S."/>
            <person name="Schwartz D.C."/>
            <person name="Freitag M."/>
            <person name="Ma L.J."/>
            <person name="Danchin E.G."/>
            <person name="Henrissat B."/>
            <person name="Coutinho P.M."/>
            <person name="Nelson D.R."/>
            <person name="Straney D."/>
            <person name="Napoli C.A."/>
            <person name="Barker B.M."/>
            <person name="Gribskov M."/>
            <person name="Rep M."/>
            <person name="Kroken S."/>
            <person name="Molnar I."/>
            <person name="Rensing C."/>
            <person name="Kennell J.C."/>
            <person name="Zamora J."/>
            <person name="Farman M.L."/>
            <person name="Selker E.U."/>
            <person name="Salamov A."/>
            <person name="Shapiro H."/>
            <person name="Pangilinan J."/>
            <person name="Lindquist E."/>
            <person name="Lamers C."/>
            <person name="Grigoriev I.V."/>
            <person name="Geiser D.M."/>
            <person name="Covert S.F."/>
            <person name="Temporini E."/>
            <person name="Vanetten H.D."/>
        </authorList>
    </citation>
    <scope>NUCLEOTIDE SEQUENCE [LARGE SCALE GENOMIC DNA]</scope>
    <source>
        <strain evidence="10">ATCC MYA-4622 / CBS 123669 / FGSC 9596 / NRRL 45880 / 77-13-4</strain>
    </source>
</reference>
<dbReference type="InterPro" id="IPR013154">
    <property type="entry name" value="ADH-like_N"/>
</dbReference>
<dbReference type="InterPro" id="IPR002328">
    <property type="entry name" value="ADH_Zn_CS"/>
</dbReference>
<accession>C7ZHT7</accession>